<organism evidence="1 2">
    <name type="scientific">Aspergillus costaricaensis CBS 115574</name>
    <dbReference type="NCBI Taxonomy" id="1448317"/>
    <lineage>
        <taxon>Eukaryota</taxon>
        <taxon>Fungi</taxon>
        <taxon>Dikarya</taxon>
        <taxon>Ascomycota</taxon>
        <taxon>Pezizomycotina</taxon>
        <taxon>Eurotiomycetes</taxon>
        <taxon>Eurotiomycetidae</taxon>
        <taxon>Eurotiales</taxon>
        <taxon>Aspergillaceae</taxon>
        <taxon>Aspergillus</taxon>
        <taxon>Aspergillus subgen. Circumdati</taxon>
    </lineage>
</organism>
<dbReference type="EMBL" id="KZ824537">
    <property type="protein sequence ID" value="RAK93102.1"/>
    <property type="molecule type" value="Genomic_DNA"/>
</dbReference>
<dbReference type="Proteomes" id="UP000249748">
    <property type="component" value="Unassembled WGS sequence"/>
</dbReference>
<sequence>MKRPGRTPSKRQMITYATKFSILPDLLCNARQRYPITDPSKHAVGALGTIASSRTNQPDLLSKPGMLITEVAMHFPSSTASGEDKLIGLGARREVKLPHVLRAGANGSNSKQMKKKKKKKKTKSKQMEKREEAPIRYPIRYPSPTPDSKNGAHQPYLRPNMVKMTCTITTTLDKDVFALLYQLVKDEWVFRNDYRSEVISQSLACGWFHDPGSEKHEKLIVCLTGLTELRIGVTEDSQWETRPYTDEVQKAICEIGTGGPYVSYITPCTTANHNSDVALEYIDWQWAFCVRKKSNDSDWEIKLIDEVESGKTASCINTEGIDVYFIEAETGIGWSYHKAYDGEEYTKTLNVTQWAQVNWILVEKPLGQPGDFAKVTELCAVSRWFGEPRLFGLSDGYLKEFQYNESRTHIVGTPITTARSGLSSLSATIEQDRHNSPETIRLTYFPDDQDIMGTYVWTQAEGWKPGPQIV</sequence>
<evidence type="ECO:0000313" key="2">
    <source>
        <dbReference type="Proteomes" id="UP000249748"/>
    </source>
</evidence>
<gene>
    <name evidence="1" type="ORF">BO79DRAFT_213763</name>
</gene>
<reference evidence="1" key="1">
    <citation type="submission" date="2018-02" db="EMBL/GenBank/DDBJ databases">
        <title>The genomes of Aspergillus section Nigri reveals drivers in fungal speciation.</title>
        <authorList>
            <consortium name="DOE Joint Genome Institute"/>
            <person name="Vesth T.C."/>
            <person name="Nybo J."/>
            <person name="Theobald S."/>
            <person name="Brandl J."/>
            <person name="Frisvad J.C."/>
            <person name="Nielsen K.F."/>
            <person name="Lyhne E.K."/>
            <person name="Kogle M.E."/>
            <person name="Kuo A."/>
            <person name="Riley R."/>
            <person name="Clum A."/>
            <person name="Nolan M."/>
            <person name="Lipzen A."/>
            <person name="Salamov A."/>
            <person name="Henrissat B."/>
            <person name="Wiebenga A."/>
            <person name="De vries R.P."/>
            <person name="Grigoriev I.V."/>
            <person name="Mortensen U.H."/>
            <person name="Andersen M.R."/>
            <person name="Baker S.E."/>
        </authorList>
    </citation>
    <scope>NUCLEOTIDE SEQUENCE</scope>
    <source>
        <strain evidence="1">CBS 115574</strain>
    </source>
</reference>
<keyword evidence="2" id="KW-1185">Reference proteome</keyword>
<evidence type="ECO:0000313" key="1">
    <source>
        <dbReference type="EMBL" id="RAK93102.1"/>
    </source>
</evidence>
<accession>A0ACD1ISQ0</accession>
<proteinExistence type="predicted"/>
<name>A0ACD1ISQ0_9EURO</name>
<protein>
    <submittedName>
        <fullName evidence="1">Uncharacterized protein</fullName>
    </submittedName>
</protein>